<dbReference type="Proteomes" id="UP000002194">
    <property type="component" value="Chromosome"/>
</dbReference>
<protein>
    <submittedName>
        <fullName evidence="1">Uncharacterized protein</fullName>
    </submittedName>
</protein>
<sequence>MLGSLSRIHHLSVEAEKVGSGAYLFGLHRNTSLWGARCACDGINNVTPDVSSDLYSSFTSCLQPSEIKHFYEKTSHTGVCGEPDDN</sequence>
<organism evidence="1 2">
    <name type="scientific">Nitratidesulfovibrio vulgaris (strain ATCC 29579 / DSM 644 / CCUG 34227 / NCIMB 8303 / VKM B-1760 / Hildenborough)</name>
    <name type="common">Desulfovibrio vulgaris</name>
    <dbReference type="NCBI Taxonomy" id="882"/>
    <lineage>
        <taxon>Bacteria</taxon>
        <taxon>Pseudomonadati</taxon>
        <taxon>Thermodesulfobacteriota</taxon>
        <taxon>Desulfovibrionia</taxon>
        <taxon>Desulfovibrionales</taxon>
        <taxon>Desulfovibrionaceae</taxon>
        <taxon>Nitratidesulfovibrio</taxon>
    </lineage>
</organism>
<reference evidence="1 2" key="1">
    <citation type="journal article" date="2004" name="Nat. Biotechnol.">
        <title>The genome sequence of the anaerobic, sulfate-reducing bacterium Desulfovibrio vulgaris Hildenborough.</title>
        <authorList>
            <person name="Heidelberg J.F."/>
            <person name="Seshadri R."/>
            <person name="Haveman S.A."/>
            <person name="Hemme C.L."/>
            <person name="Paulsen I.T."/>
            <person name="Kolonay J.F."/>
            <person name="Eisen J.A."/>
            <person name="Ward N."/>
            <person name="Methe B."/>
            <person name="Brinkac L.M."/>
            <person name="Daugherty S.C."/>
            <person name="Deboy R.T."/>
            <person name="Dodson R.J."/>
            <person name="Durkin A.S."/>
            <person name="Madupu R."/>
            <person name="Nelson W.C."/>
            <person name="Sullivan S.A."/>
            <person name="Fouts D."/>
            <person name="Haft D.H."/>
            <person name="Selengut J."/>
            <person name="Peterson J.D."/>
            <person name="Davidsen T.M."/>
            <person name="Zafar N."/>
            <person name="Zhou L."/>
            <person name="Radune D."/>
            <person name="Dimitrov G."/>
            <person name="Hance M."/>
            <person name="Tran K."/>
            <person name="Khouri H."/>
            <person name="Gill J."/>
            <person name="Utterback T.R."/>
            <person name="Feldblyum T.V."/>
            <person name="Wall J.D."/>
            <person name="Voordouw G."/>
            <person name="Fraser C.M."/>
        </authorList>
    </citation>
    <scope>NUCLEOTIDE SEQUENCE [LARGE SCALE GENOMIC DNA]</scope>
    <source>
        <strain evidence="2">ATCC 29579 / DSM 644 / NCIMB 8303 / VKM B-1760 / Hildenborough</strain>
    </source>
</reference>
<keyword evidence="2" id="KW-1185">Reference proteome</keyword>
<proteinExistence type="predicted"/>
<name>Q72DT4_NITV2</name>
<dbReference type="KEGG" id="dvu:DVU_0845"/>
<dbReference type="EMBL" id="AE017285">
    <property type="protein sequence ID" value="AAS95325.1"/>
    <property type="molecule type" value="Genomic_DNA"/>
</dbReference>
<evidence type="ECO:0000313" key="1">
    <source>
        <dbReference type="EMBL" id="AAS95325.1"/>
    </source>
</evidence>
<accession>Q72DT4</accession>
<dbReference type="HOGENOM" id="CLU_2492838_0_0_7"/>
<dbReference type="STRING" id="882.DVU_0845"/>
<evidence type="ECO:0000313" key="2">
    <source>
        <dbReference type="Proteomes" id="UP000002194"/>
    </source>
</evidence>
<gene>
    <name evidence="1" type="ordered locus">DVU_0845</name>
</gene>
<dbReference type="PaxDb" id="882-DVU_0845"/>
<dbReference type="AlphaFoldDB" id="Q72DT4"/>
<dbReference type="EnsemblBacteria" id="AAS95325">
    <property type="protein sequence ID" value="AAS95325"/>
    <property type="gene ID" value="DVU_0845"/>
</dbReference>